<feature type="transmembrane region" description="Helical" evidence="1">
    <location>
        <begin position="206"/>
        <end position="225"/>
    </location>
</feature>
<name>A0A0F9UKW3_9ZZZZ</name>
<comment type="caution">
    <text evidence="2">The sequence shown here is derived from an EMBL/GenBank/DDBJ whole genome shotgun (WGS) entry which is preliminary data.</text>
</comment>
<keyword evidence="1" id="KW-0472">Membrane</keyword>
<feature type="transmembrane region" description="Helical" evidence="1">
    <location>
        <begin position="123"/>
        <end position="140"/>
    </location>
</feature>
<keyword evidence="1" id="KW-1133">Transmembrane helix</keyword>
<accession>A0A0F9UKW3</accession>
<protein>
    <submittedName>
        <fullName evidence="2">Uncharacterized protein</fullName>
    </submittedName>
</protein>
<feature type="transmembrane region" description="Helical" evidence="1">
    <location>
        <begin position="57"/>
        <end position="81"/>
    </location>
</feature>
<dbReference type="AlphaFoldDB" id="A0A0F9UKW3"/>
<gene>
    <name evidence="2" type="ORF">LCGC14_0594410</name>
</gene>
<keyword evidence="1" id="KW-0812">Transmembrane</keyword>
<feature type="transmembrane region" description="Helical" evidence="1">
    <location>
        <begin position="410"/>
        <end position="432"/>
    </location>
</feature>
<proteinExistence type="predicted"/>
<evidence type="ECO:0000256" key="1">
    <source>
        <dbReference type="SAM" id="Phobius"/>
    </source>
</evidence>
<evidence type="ECO:0000313" key="2">
    <source>
        <dbReference type="EMBL" id="KKN54223.1"/>
    </source>
</evidence>
<organism evidence="2">
    <name type="scientific">marine sediment metagenome</name>
    <dbReference type="NCBI Taxonomy" id="412755"/>
    <lineage>
        <taxon>unclassified sequences</taxon>
        <taxon>metagenomes</taxon>
        <taxon>ecological metagenomes</taxon>
    </lineage>
</organism>
<feature type="transmembrane region" description="Helical" evidence="1">
    <location>
        <begin position="152"/>
        <end position="171"/>
    </location>
</feature>
<reference evidence="2" key="1">
    <citation type="journal article" date="2015" name="Nature">
        <title>Complex archaea that bridge the gap between prokaryotes and eukaryotes.</title>
        <authorList>
            <person name="Spang A."/>
            <person name="Saw J.H."/>
            <person name="Jorgensen S.L."/>
            <person name="Zaremba-Niedzwiedzka K."/>
            <person name="Martijn J."/>
            <person name="Lind A.E."/>
            <person name="van Eijk R."/>
            <person name="Schleper C."/>
            <person name="Guy L."/>
            <person name="Ettema T.J."/>
        </authorList>
    </citation>
    <scope>NUCLEOTIDE SEQUENCE</scope>
</reference>
<sequence>MARTYYLALKIINTAVFAWLFTTFLLSIFDFNEVITTADNKYVIFAFFGAIKNVFSYLIYGGGLAIAFFCAYVTGGIYSNYMFEFIETFFERFLSSWFSIGTPSLGEIPQLMLDEVGVLFNDLYLFTFQLLILISVIYAIRAFFNSDPKNHLIALGSLIFMTVLPLMITGLKDMLGLFNVSIPNIDQMAATDPLNPSVFDIPVNDFFQFISSPVIVFAIISYIYLELAFQVNYTDIVTKPSLQRSDRLEAQLEILQRESHYVTANVDKIKEEAKKRMEEIELEQQEGIAIGKFFAKTAKRFSYVKEMIEKKKLEEEEKKLVNAASKTRRLGRYIDRLFREDSEARDTLTAKSSAPRAKNLATSTIVNFTYRVGLLLVISFIIIHPKWFLGTIIQLPDAITESVAMYSPEVIVILLLPIMLIFPVISQLISFVKHRNLILKLQQEGRIKELLISVGDYVKTEIIKEETKVEEEPSTVAADAT</sequence>
<feature type="transmembrane region" description="Helical" evidence="1">
    <location>
        <begin position="368"/>
        <end position="390"/>
    </location>
</feature>
<dbReference type="EMBL" id="LAZR01000937">
    <property type="protein sequence ID" value="KKN54223.1"/>
    <property type="molecule type" value="Genomic_DNA"/>
</dbReference>
<feature type="transmembrane region" description="Helical" evidence="1">
    <location>
        <begin position="7"/>
        <end position="29"/>
    </location>
</feature>